<evidence type="ECO:0008006" key="3">
    <source>
        <dbReference type="Google" id="ProtNLM"/>
    </source>
</evidence>
<accession>A0A7X9P332</accession>
<evidence type="ECO:0000313" key="1">
    <source>
        <dbReference type="EMBL" id="NME68107.1"/>
    </source>
</evidence>
<proteinExistence type="predicted"/>
<dbReference type="InterPro" id="IPR015943">
    <property type="entry name" value="WD40/YVTN_repeat-like_dom_sf"/>
</dbReference>
<protein>
    <recommendedName>
        <fullName evidence="3">Dipeptidylpeptidase IV N-terminal domain-containing protein</fullName>
    </recommendedName>
</protein>
<reference evidence="1 2" key="1">
    <citation type="submission" date="2020-04" db="EMBL/GenBank/DDBJ databases">
        <title>Flammeovirga sp. SR4, a novel species isolated from seawater.</title>
        <authorList>
            <person name="Wang X."/>
        </authorList>
    </citation>
    <scope>NUCLEOTIDE SEQUENCE [LARGE SCALE GENOMIC DNA]</scope>
    <source>
        <strain evidence="1 2">ATCC 23126</strain>
    </source>
</reference>
<sequence>MLRKFIIIAVAILQYSCLSTDRVYLTQEELDQHFKTIADAKFKPKNVAVAVDHSIYFYDQIDQPPHIITEETSTKKRLVKVSQDNTKFAYLNDDNLIEVIDRDGKLITTLEEYQNVQSFDWTEGGKTLYILNDGEVSFYGNTSIIVPEFVYPEESFKFFNPKAVDVRISSENDFAVLVSHSYYDTRTRESKSVFLYKSNGEALSIMQYNYATNIAFTPDNFLKVYKYDFTKNIIDFPYTIETFDRNMQRKEFLKSMYEMPFYLGPIFTRGEVYYTYLGKGNEEDDFQYFVLKTTDYGDEIETYNTLTSEGYEYISMDSKWTDDSF</sequence>
<organism evidence="1 2">
    <name type="scientific">Flammeovirga aprica JL-4</name>
    <dbReference type="NCBI Taxonomy" id="694437"/>
    <lineage>
        <taxon>Bacteria</taxon>
        <taxon>Pseudomonadati</taxon>
        <taxon>Bacteroidota</taxon>
        <taxon>Cytophagia</taxon>
        <taxon>Cytophagales</taxon>
        <taxon>Flammeovirgaceae</taxon>
        <taxon>Flammeovirga</taxon>
    </lineage>
</organism>
<evidence type="ECO:0000313" key="2">
    <source>
        <dbReference type="Proteomes" id="UP000576082"/>
    </source>
</evidence>
<dbReference type="SUPFAM" id="SSF82171">
    <property type="entry name" value="DPP6 N-terminal domain-like"/>
    <property type="match status" value="1"/>
</dbReference>
<gene>
    <name evidence="1" type="ORF">HHU12_09055</name>
</gene>
<name>A0A7X9P332_9BACT</name>
<dbReference type="AlphaFoldDB" id="A0A7X9P332"/>
<dbReference type="RefSeq" id="WP_169656420.1">
    <property type="nucleotide sequence ID" value="NZ_JABANE010000019.1"/>
</dbReference>
<dbReference type="Gene3D" id="2.130.10.10">
    <property type="entry name" value="YVTN repeat-like/Quinoprotein amine dehydrogenase"/>
    <property type="match status" value="1"/>
</dbReference>
<dbReference type="EMBL" id="JABANE010000019">
    <property type="protein sequence ID" value="NME68107.1"/>
    <property type="molecule type" value="Genomic_DNA"/>
</dbReference>
<dbReference type="Proteomes" id="UP000576082">
    <property type="component" value="Unassembled WGS sequence"/>
</dbReference>
<keyword evidence="2" id="KW-1185">Reference proteome</keyword>
<comment type="caution">
    <text evidence="1">The sequence shown here is derived from an EMBL/GenBank/DDBJ whole genome shotgun (WGS) entry which is preliminary data.</text>
</comment>